<evidence type="ECO:0000313" key="4">
    <source>
        <dbReference type="Proteomes" id="UP000243024"/>
    </source>
</evidence>
<reference evidence="3 5" key="2">
    <citation type="submission" date="2017-08" db="EMBL/GenBank/DDBJ databases">
        <title>Burning lignite coal seam in the remote Altai Mountains harbors a hydrogen-driven thermophilic microbial community.</title>
        <authorList>
            <person name="Kadnikov V.V."/>
            <person name="Mardanov A.V."/>
            <person name="Ivasenko D."/>
            <person name="Beletsky A.V."/>
            <person name="Karnachuk O.V."/>
            <person name="Ravin N.V."/>
        </authorList>
    </citation>
    <scope>NUCLEOTIDE SEQUENCE [LARGE SCALE GENOMIC DNA]</scope>
    <source>
        <strain evidence="3">AL33</strain>
    </source>
</reference>
<accession>A0A132MGA0</accession>
<feature type="transmembrane region" description="Helical" evidence="1">
    <location>
        <begin position="6"/>
        <end position="25"/>
    </location>
</feature>
<feature type="transmembrane region" description="Helical" evidence="1">
    <location>
        <begin position="75"/>
        <end position="94"/>
    </location>
</feature>
<dbReference type="EMBL" id="PEBV01000002">
    <property type="protein sequence ID" value="PTQ54687.1"/>
    <property type="molecule type" value="Genomic_DNA"/>
</dbReference>
<dbReference type="Pfam" id="PF05437">
    <property type="entry name" value="AzlD"/>
    <property type="match status" value="1"/>
</dbReference>
<dbReference type="Proteomes" id="UP000243024">
    <property type="component" value="Unassembled WGS sequence"/>
</dbReference>
<evidence type="ECO:0000313" key="2">
    <source>
        <dbReference type="EMBL" id="OAR05272.1"/>
    </source>
</evidence>
<proteinExistence type="predicted"/>
<dbReference type="RefSeq" id="WP_066198112.1">
    <property type="nucleotide sequence ID" value="NZ_JBDOQL010000225.1"/>
</dbReference>
<evidence type="ECO:0000313" key="5">
    <source>
        <dbReference type="Proteomes" id="UP000244180"/>
    </source>
</evidence>
<keyword evidence="1" id="KW-1133">Transmembrane helix</keyword>
<evidence type="ECO:0008006" key="6">
    <source>
        <dbReference type="Google" id="ProtNLM"/>
    </source>
</evidence>
<dbReference type="AlphaFoldDB" id="A0A132MGA0"/>
<dbReference type="Proteomes" id="UP000244180">
    <property type="component" value="Unassembled WGS sequence"/>
</dbReference>
<name>A0A132MGA0_HYDSH</name>
<evidence type="ECO:0000256" key="1">
    <source>
        <dbReference type="SAM" id="Phobius"/>
    </source>
</evidence>
<dbReference type="InterPro" id="IPR008407">
    <property type="entry name" value="Brnchd-chn_aa_trnsp_AzlD"/>
</dbReference>
<evidence type="ECO:0000313" key="3">
    <source>
        <dbReference type="EMBL" id="PTQ54687.1"/>
    </source>
</evidence>
<sequence>MAALIIGMALVTYALRAIPFWLPLAGRSPRARRFFDLLPFAVLGALIVPGVFQATEPPAAGVAGAAAAAGLAWRGRPLIVVVLGAVAVTAAVSASF</sequence>
<protein>
    <recommendedName>
        <fullName evidence="6">Branched-chain amino acid transporter</fullName>
    </recommendedName>
</protein>
<dbReference type="EMBL" id="JXBB01000002">
    <property type="protein sequence ID" value="OAR05272.1"/>
    <property type="molecule type" value="Genomic_DNA"/>
</dbReference>
<keyword evidence="4" id="KW-1185">Reference proteome</keyword>
<keyword evidence="1" id="KW-0472">Membrane</keyword>
<dbReference type="OrthoDB" id="9811308at2"/>
<gene>
    <name evidence="3" type="ORF">HSCHL_2278</name>
    <name evidence="2" type="ORF">SA87_07825</name>
</gene>
<feature type="transmembrane region" description="Helical" evidence="1">
    <location>
        <begin position="37"/>
        <end position="55"/>
    </location>
</feature>
<keyword evidence="1" id="KW-0812">Transmembrane</keyword>
<organism evidence="2 4">
    <name type="scientific">Hydrogenibacillus schlegelii</name>
    <name type="common">Bacillus schlegelii</name>
    <dbReference type="NCBI Taxonomy" id="1484"/>
    <lineage>
        <taxon>Bacteria</taxon>
        <taxon>Bacillati</taxon>
        <taxon>Bacillota</taxon>
        <taxon>Bacilli</taxon>
        <taxon>Bacillales</taxon>
        <taxon>Bacillales Family X. Incertae Sedis</taxon>
        <taxon>Hydrogenibacillus</taxon>
    </lineage>
</organism>
<dbReference type="STRING" id="1484.SA87_07825"/>
<comment type="caution">
    <text evidence="2">The sequence shown here is derived from an EMBL/GenBank/DDBJ whole genome shotgun (WGS) entry which is preliminary data.</text>
</comment>
<reference evidence="2 4" key="1">
    <citation type="submission" date="2015-09" db="EMBL/GenBank/DDBJ databases">
        <title>Draft genome sequence of Hydrogenibacillus schlegelii DSM 2000.</title>
        <authorList>
            <person name="Hemp J."/>
        </authorList>
    </citation>
    <scope>NUCLEOTIDE SEQUENCE [LARGE SCALE GENOMIC DNA]</scope>
    <source>
        <strain evidence="2 4">MA 48</strain>
    </source>
</reference>